<name>A0A8G1VWS0_9EURO</name>
<dbReference type="RefSeq" id="XP_040799492.1">
    <property type="nucleotide sequence ID" value="XM_040949477.1"/>
</dbReference>
<gene>
    <name evidence="1" type="ORF">BO72DRAFT_513528</name>
</gene>
<reference evidence="1 2" key="1">
    <citation type="submission" date="2018-02" db="EMBL/GenBank/DDBJ databases">
        <title>The genomes of Aspergillus section Nigri reveals drivers in fungal speciation.</title>
        <authorList>
            <consortium name="DOE Joint Genome Institute"/>
            <person name="Vesth T.C."/>
            <person name="Nybo J."/>
            <person name="Theobald S."/>
            <person name="Brandl J."/>
            <person name="Frisvad J.C."/>
            <person name="Nielsen K.F."/>
            <person name="Lyhne E.K."/>
            <person name="Kogle M.E."/>
            <person name="Kuo A."/>
            <person name="Riley R."/>
            <person name="Clum A."/>
            <person name="Nolan M."/>
            <person name="Lipzen A."/>
            <person name="Salamov A."/>
            <person name="Henrissat B."/>
            <person name="Wiebenga A."/>
            <person name="De vries R.P."/>
            <person name="Grigoriev I.V."/>
            <person name="Mortensen U.H."/>
            <person name="Andersen M.R."/>
            <person name="Baker S.E."/>
        </authorList>
    </citation>
    <scope>NUCLEOTIDE SEQUENCE [LARGE SCALE GENOMIC DNA]</scope>
    <source>
        <strain evidence="1 2">CBS 313.89</strain>
    </source>
</reference>
<organism evidence="1 2">
    <name type="scientific">Aspergillus fijiensis CBS 313.89</name>
    <dbReference type="NCBI Taxonomy" id="1448319"/>
    <lineage>
        <taxon>Eukaryota</taxon>
        <taxon>Fungi</taxon>
        <taxon>Dikarya</taxon>
        <taxon>Ascomycota</taxon>
        <taxon>Pezizomycotina</taxon>
        <taxon>Eurotiomycetes</taxon>
        <taxon>Eurotiomycetidae</taxon>
        <taxon>Eurotiales</taxon>
        <taxon>Aspergillaceae</taxon>
        <taxon>Aspergillus</taxon>
    </lineage>
</organism>
<keyword evidence="2" id="KW-1185">Reference proteome</keyword>
<evidence type="ECO:0000313" key="2">
    <source>
        <dbReference type="Proteomes" id="UP000249789"/>
    </source>
</evidence>
<evidence type="ECO:0000313" key="1">
    <source>
        <dbReference type="EMBL" id="RAK75482.1"/>
    </source>
</evidence>
<accession>A0A8G1VWS0</accession>
<dbReference type="GeneID" id="63866811"/>
<protein>
    <submittedName>
        <fullName evidence="1">Uncharacterized protein</fullName>
    </submittedName>
</protein>
<dbReference type="EMBL" id="KZ824657">
    <property type="protein sequence ID" value="RAK75482.1"/>
    <property type="molecule type" value="Genomic_DNA"/>
</dbReference>
<dbReference type="AlphaFoldDB" id="A0A8G1VWS0"/>
<proteinExistence type="predicted"/>
<sequence length="681" mass="76048">MPTELNWSSGIRPSDRVFVRCFLESYSRSIFRIHRDVTSFLENYGTEPRSLYCIHNKCSGTRREPCGLPRNVPRLMFLMDRSQPRRKTFRGSQLSSDGLEGLVDEDNAVFISAAEAFLEGSGSSQKRAWVDKILFAHGLLSRWAVVKSFVKGKIREDAVSKESFIDVGSYWASGLSVPRTRLGWRSLPSHPSSLSNHTTPDEARATLIIAASICSKPRRCLSSTAKSHKSGATQSWAVNKDLLKEAVSITEFKAEIPDMRIFRSVYIGKNASDHENIAVPQYSSIDSVPKHPKGAKSTDASRTINCIARMAAAGRRDPFSAWKDTATYVDLVLPKRKAHPEVSRWLSRWPELGVAQQQSFQEPFEASQGVPSGFMATERVMIREAASVMAGEADTDAQKMSLDMTISLEQNEGQQGAPILALWNGREMLEEKTFAEQLRAINRLTRHHRTIEVIEFYFVPCVFCDYFVTMSWSSSAFAFLDLIPYRDKRYIPLGTRGDVCCFLLQLERGLLPAAASLLFNLIYKAARRVGAQVTPRAARGKFSAIRLHRPHNLRAQGALNQRCAIFLIQLGQSQPNHTLRTEFDVKSHTMAVPLGHEGGTITFSLQPHYNMIQAVGRLLRVGQRQIALPTPSTPTRMKLASVSAFNSAIQKHAMPQVCLSCEMCLIKRYESAGAPSVNRCG</sequence>
<dbReference type="Proteomes" id="UP000249789">
    <property type="component" value="Unassembled WGS sequence"/>
</dbReference>
<dbReference type="VEuPathDB" id="FungiDB:BO72DRAFT_513528"/>